<protein>
    <recommendedName>
        <fullName evidence="3 4">Trehalase</fullName>
        <ecNumber evidence="2 4">3.2.1.28</ecNumber>
    </recommendedName>
    <alternativeName>
        <fullName evidence="4">Alpha-trehalose glucohydrolase</fullName>
    </alternativeName>
</protein>
<comment type="catalytic activity">
    <reaction evidence="4">
        <text>alpha,alpha-trehalose + H2O = alpha-D-glucose + beta-D-glucose</text>
        <dbReference type="Rhea" id="RHEA:32675"/>
        <dbReference type="ChEBI" id="CHEBI:15377"/>
        <dbReference type="ChEBI" id="CHEBI:15903"/>
        <dbReference type="ChEBI" id="CHEBI:16551"/>
        <dbReference type="ChEBI" id="CHEBI:17925"/>
        <dbReference type="EC" id="3.2.1.28"/>
    </reaction>
</comment>
<reference evidence="5 6" key="2">
    <citation type="submission" date="2018-11" db="EMBL/GenBank/DDBJ databases">
        <authorList>
            <consortium name="Pathogen Informatics"/>
        </authorList>
    </citation>
    <scope>NUCLEOTIDE SEQUENCE [LARGE SCALE GENOMIC DNA]</scope>
</reference>
<dbReference type="GO" id="GO:0004555">
    <property type="term" value="F:alpha,alpha-trehalase activity"/>
    <property type="evidence" value="ECO:0007669"/>
    <property type="project" value="UniProtKB-EC"/>
</dbReference>
<keyword evidence="4" id="KW-0326">Glycosidase</keyword>
<dbReference type="PRINTS" id="PR00744">
    <property type="entry name" value="GLHYDRLASE37"/>
</dbReference>
<gene>
    <name evidence="5" type="ORF">SBAD_LOCUS10563</name>
</gene>
<dbReference type="InterPro" id="IPR001661">
    <property type="entry name" value="Glyco_hydro_37"/>
</dbReference>
<keyword evidence="4" id="KW-0378">Hydrolase</keyword>
<keyword evidence="6" id="KW-1185">Reference proteome</keyword>
<dbReference type="EMBL" id="UZAM01014256">
    <property type="protein sequence ID" value="VDP32842.1"/>
    <property type="molecule type" value="Genomic_DNA"/>
</dbReference>
<dbReference type="Proteomes" id="UP000270296">
    <property type="component" value="Unassembled WGS sequence"/>
</dbReference>
<dbReference type="Gene3D" id="1.50.10.10">
    <property type="match status" value="1"/>
</dbReference>
<comment type="similarity">
    <text evidence="1 4">Belongs to the glycosyl hydrolase 37 family.</text>
</comment>
<dbReference type="PANTHER" id="PTHR23403">
    <property type="entry name" value="TREHALASE"/>
    <property type="match status" value="1"/>
</dbReference>
<reference evidence="7" key="1">
    <citation type="submission" date="2016-06" db="UniProtKB">
        <authorList>
            <consortium name="WormBaseParasite"/>
        </authorList>
    </citation>
    <scope>IDENTIFICATION</scope>
</reference>
<dbReference type="WBParaSite" id="SBAD_0001093301-mRNA-1">
    <property type="protein sequence ID" value="SBAD_0001093301-mRNA-1"/>
    <property type="gene ID" value="SBAD_0001093301"/>
</dbReference>
<dbReference type="InterPro" id="IPR012341">
    <property type="entry name" value="6hp_glycosidase-like_sf"/>
</dbReference>
<dbReference type="InterPro" id="IPR008928">
    <property type="entry name" value="6-hairpin_glycosidase_sf"/>
</dbReference>
<name>A0A183J3W5_9BILA</name>
<evidence type="ECO:0000256" key="4">
    <source>
        <dbReference type="RuleBase" id="RU361180"/>
    </source>
</evidence>
<accession>A0A183J3W5</accession>
<dbReference type="AlphaFoldDB" id="A0A183J3W5"/>
<dbReference type="OrthoDB" id="3542292at2759"/>
<evidence type="ECO:0000256" key="3">
    <source>
        <dbReference type="ARBA" id="ARBA00019905"/>
    </source>
</evidence>
<dbReference type="PANTHER" id="PTHR23403:SF12">
    <property type="entry name" value="TREHALASE"/>
    <property type="match status" value="1"/>
</dbReference>
<evidence type="ECO:0000313" key="6">
    <source>
        <dbReference type="Proteomes" id="UP000270296"/>
    </source>
</evidence>
<dbReference type="GO" id="GO:0005993">
    <property type="term" value="P:trehalose catabolic process"/>
    <property type="evidence" value="ECO:0007669"/>
    <property type="project" value="TreeGrafter"/>
</dbReference>
<dbReference type="SUPFAM" id="SSF48208">
    <property type="entry name" value="Six-hairpin glycosidases"/>
    <property type="match status" value="1"/>
</dbReference>
<proteinExistence type="inferred from homology"/>
<dbReference type="Pfam" id="PF01204">
    <property type="entry name" value="Trehalase"/>
    <property type="match status" value="1"/>
</dbReference>
<evidence type="ECO:0000256" key="1">
    <source>
        <dbReference type="ARBA" id="ARBA00005615"/>
    </source>
</evidence>
<evidence type="ECO:0000256" key="2">
    <source>
        <dbReference type="ARBA" id="ARBA00012757"/>
    </source>
</evidence>
<evidence type="ECO:0000313" key="7">
    <source>
        <dbReference type="WBParaSite" id="SBAD_0001093301-mRNA-1"/>
    </source>
</evidence>
<sequence>MHLVSTLKEFYALGDKANDKEILRKFVEEHFDEPGTELEPCIPEDWKSHPSSFSRIKDYKFRIWAVKLNRMWKELCRRVKPYVRDHPELFSLLYVPYDFIIPGGRFREFYYWDTFWIIKGLLFSEMYHTARGVIRNLGYMVENHGFVPNGGRVYYLFRSQPPLLIPMVYDYYLATGDIEFIQEMLPVLEKEYMFWLVHRGTPYASAKNSETLNIFQYKSSMNTPRPESYREDLDLVKNLESPVDREKMWSQIVSGAETGWDFSSRWFSHSGPEAYTLKSIRTLSIVPVDLNAFMCMNARILANLYELTGNRTKVLLFQARYEQAKVAMKQIHWNEEDGIWYDYDLDSRRHVAAYYVSNVLPLYAKCYDDDTVPMRVYNYLKKIGAFNSTRGVPTSFIQSKQQWDSANAWPPMVHMLIEGFRTTGDPNLMDFSKELALQWLHSTYSAYVQTNAMFEKYNVSSSSDHPSGSGGEYEVQASTVSFCYSNVLNS</sequence>
<dbReference type="EC" id="3.2.1.28" evidence="2 4"/>
<organism evidence="7">
    <name type="scientific">Soboliphyme baturini</name>
    <dbReference type="NCBI Taxonomy" id="241478"/>
    <lineage>
        <taxon>Eukaryota</taxon>
        <taxon>Metazoa</taxon>
        <taxon>Ecdysozoa</taxon>
        <taxon>Nematoda</taxon>
        <taxon>Enoplea</taxon>
        <taxon>Dorylaimia</taxon>
        <taxon>Dioctophymatida</taxon>
        <taxon>Dioctophymatoidea</taxon>
        <taxon>Soboliphymatidae</taxon>
        <taxon>Soboliphyme</taxon>
    </lineage>
</organism>
<evidence type="ECO:0000313" key="5">
    <source>
        <dbReference type="EMBL" id="VDP32842.1"/>
    </source>
</evidence>